<evidence type="ECO:0008006" key="4">
    <source>
        <dbReference type="Google" id="ProtNLM"/>
    </source>
</evidence>
<dbReference type="OrthoDB" id="5684986at2"/>
<sequence>MLSLPVLSVPRAALTLLLAMLSVSPAWAGDEAPAAPTKTQVNDASAREKLLGEHLLTLQWITFENAKAGEVQVTEENGLLKLKGSQKDAKGNYVTVEGVIEAVDAKSFVLVGKVETQVDHIAGGKTCPREGRFTFRITGKRRYWRMKEMENPCEDVADYVDIFLR</sequence>
<reference evidence="2 3" key="1">
    <citation type="submission" date="2014-04" db="EMBL/GenBank/DDBJ databases">
        <title>Genome assembly of Hyalangium minutum DSM 14724.</title>
        <authorList>
            <person name="Sharma G."/>
            <person name="Subramanian S."/>
        </authorList>
    </citation>
    <scope>NUCLEOTIDE SEQUENCE [LARGE SCALE GENOMIC DNA]</scope>
    <source>
        <strain evidence="2 3">DSM 14724</strain>
    </source>
</reference>
<dbReference type="RefSeq" id="WP_075306516.1">
    <property type="nucleotide sequence ID" value="NZ_JMCB01000034.1"/>
</dbReference>
<evidence type="ECO:0000256" key="1">
    <source>
        <dbReference type="SAM" id="SignalP"/>
    </source>
</evidence>
<evidence type="ECO:0000313" key="2">
    <source>
        <dbReference type="EMBL" id="KFE58921.1"/>
    </source>
</evidence>
<organism evidence="2 3">
    <name type="scientific">Hyalangium minutum</name>
    <dbReference type="NCBI Taxonomy" id="394096"/>
    <lineage>
        <taxon>Bacteria</taxon>
        <taxon>Pseudomonadati</taxon>
        <taxon>Myxococcota</taxon>
        <taxon>Myxococcia</taxon>
        <taxon>Myxococcales</taxon>
        <taxon>Cystobacterineae</taxon>
        <taxon>Archangiaceae</taxon>
        <taxon>Hyalangium</taxon>
    </lineage>
</organism>
<gene>
    <name evidence="2" type="ORF">DB31_6218</name>
</gene>
<dbReference type="Proteomes" id="UP000028725">
    <property type="component" value="Unassembled WGS sequence"/>
</dbReference>
<accession>A0A085VU08</accession>
<name>A0A085VU08_9BACT</name>
<dbReference type="EMBL" id="JMCB01000034">
    <property type="protein sequence ID" value="KFE58921.1"/>
    <property type="molecule type" value="Genomic_DNA"/>
</dbReference>
<keyword evidence="1" id="KW-0732">Signal</keyword>
<feature type="signal peptide" evidence="1">
    <location>
        <begin position="1"/>
        <end position="28"/>
    </location>
</feature>
<protein>
    <recommendedName>
        <fullName evidence="4">Lipoprotein</fullName>
    </recommendedName>
</protein>
<proteinExistence type="predicted"/>
<dbReference type="AlphaFoldDB" id="A0A085VU08"/>
<feature type="chain" id="PRO_5001799102" description="Lipoprotein" evidence="1">
    <location>
        <begin position="29"/>
        <end position="165"/>
    </location>
</feature>
<evidence type="ECO:0000313" key="3">
    <source>
        <dbReference type="Proteomes" id="UP000028725"/>
    </source>
</evidence>
<keyword evidence="3" id="KW-1185">Reference proteome</keyword>
<comment type="caution">
    <text evidence="2">The sequence shown here is derived from an EMBL/GenBank/DDBJ whole genome shotgun (WGS) entry which is preliminary data.</text>
</comment>